<evidence type="ECO:0000313" key="2">
    <source>
        <dbReference type="EMBL" id="KFO98331.1"/>
    </source>
</evidence>
<dbReference type="PANTHER" id="PTHR12358:SF26">
    <property type="entry name" value="CERAMIDE KINASE-LIKE PROTEIN"/>
    <property type="match status" value="1"/>
</dbReference>
<evidence type="ECO:0000259" key="1">
    <source>
        <dbReference type="PROSITE" id="PS50146"/>
    </source>
</evidence>
<dbReference type="AlphaFoldDB" id="A0A091HR12"/>
<dbReference type="Pfam" id="PF00781">
    <property type="entry name" value="DAGK_cat"/>
    <property type="match status" value="2"/>
</dbReference>
<protein>
    <submittedName>
        <fullName evidence="2">Ceramide kinase-like</fullName>
    </submittedName>
</protein>
<evidence type="ECO:0000313" key="3">
    <source>
        <dbReference type="Proteomes" id="UP000054308"/>
    </source>
</evidence>
<dbReference type="InterPro" id="IPR017438">
    <property type="entry name" value="ATP-NAD_kinase_N"/>
</dbReference>
<dbReference type="InterPro" id="IPR045363">
    <property type="entry name" value="CERK_C"/>
</dbReference>
<dbReference type="Proteomes" id="UP000054308">
    <property type="component" value="Unassembled WGS sequence"/>
</dbReference>
<dbReference type="InterPro" id="IPR001206">
    <property type="entry name" value="Diacylglycerol_kinase_cat_dom"/>
</dbReference>
<keyword evidence="2" id="KW-0808">Transferase</keyword>
<dbReference type="PROSITE" id="PS50146">
    <property type="entry name" value="DAGK"/>
    <property type="match status" value="1"/>
</dbReference>
<feature type="domain" description="DAGKc" evidence="1">
    <location>
        <begin position="76"/>
        <end position="248"/>
    </location>
</feature>
<dbReference type="GO" id="GO:0016020">
    <property type="term" value="C:membrane"/>
    <property type="evidence" value="ECO:0007669"/>
    <property type="project" value="GOC"/>
</dbReference>
<feature type="non-terminal residue" evidence="2">
    <location>
        <position position="452"/>
    </location>
</feature>
<dbReference type="Gene3D" id="2.60.200.40">
    <property type="match status" value="1"/>
</dbReference>
<gene>
    <name evidence="2" type="ORF">N300_08678</name>
</gene>
<dbReference type="STRING" id="9244.A0A091HR12"/>
<dbReference type="GO" id="GO:0006665">
    <property type="term" value="P:sphingolipid metabolic process"/>
    <property type="evidence" value="ECO:0007669"/>
    <property type="project" value="TreeGrafter"/>
</dbReference>
<accession>A0A091HR12</accession>
<keyword evidence="2" id="KW-0418">Kinase</keyword>
<dbReference type="GO" id="GO:0001727">
    <property type="term" value="F:lipid kinase activity"/>
    <property type="evidence" value="ECO:0007669"/>
    <property type="project" value="TreeGrafter"/>
</dbReference>
<dbReference type="Gene3D" id="3.40.50.10330">
    <property type="entry name" value="Probable inorganic polyphosphate/atp-NAD kinase, domain 1"/>
    <property type="match status" value="1"/>
</dbReference>
<dbReference type="SUPFAM" id="SSF111331">
    <property type="entry name" value="NAD kinase/diacylglycerol kinase-like"/>
    <property type="match status" value="1"/>
</dbReference>
<name>A0A091HR12_CALAN</name>
<sequence length="452" mass="50491">EEEMTELKDVFSVKLKRRRFVGQKKGGTLLGITIFKCINKGENKLTDCAIHLNNLSEDHCHLWFRQLKEILNGFQDRPKSLKVFVNPSSHKREATHIYYEQVAPLFKLADIKTDVTVTEYEGHALSVLKECELQAFDGSLCSIFLPSGRSPFPSTNLFCNRVVCVGGDGSVSEVAHGLLLKAQIDAGKDTDYIRAPVRAPVPLGVIPAGTSNILAHTLYGIKHAVTAALHIVMGHIQPVDVCTFSTPSKLLRFGFSAMFGFGARTLALAEKHRWMPSNQRKDFAFIKTLAELKPEECELSFLPLQVPQEDSQGNDSKDQWQKIQGHFLNVSIMAIPCLCSMAPRGLAPNTRLNNGSMALIVVQNTSRTEFIKHLKRYTSVRNQFNFPFVETYTVQEVKVQPRLKSGLDDKDSTYLNAASAEGNYPWNIDGDLMEEASEVHICVHPQLINLYG</sequence>
<dbReference type="PANTHER" id="PTHR12358">
    <property type="entry name" value="SPHINGOSINE KINASE"/>
    <property type="match status" value="1"/>
</dbReference>
<proteinExistence type="predicted"/>
<dbReference type="EMBL" id="KL217737">
    <property type="protein sequence ID" value="KFO98331.1"/>
    <property type="molecule type" value="Genomic_DNA"/>
</dbReference>
<organism evidence="2 3">
    <name type="scientific">Calypte anna</name>
    <name type="common">Anna's hummingbird</name>
    <name type="synonym">Archilochus anna</name>
    <dbReference type="NCBI Taxonomy" id="9244"/>
    <lineage>
        <taxon>Eukaryota</taxon>
        <taxon>Metazoa</taxon>
        <taxon>Chordata</taxon>
        <taxon>Craniata</taxon>
        <taxon>Vertebrata</taxon>
        <taxon>Euteleostomi</taxon>
        <taxon>Archelosauria</taxon>
        <taxon>Archosauria</taxon>
        <taxon>Dinosauria</taxon>
        <taxon>Saurischia</taxon>
        <taxon>Theropoda</taxon>
        <taxon>Coelurosauria</taxon>
        <taxon>Aves</taxon>
        <taxon>Neognathae</taxon>
        <taxon>Neoaves</taxon>
        <taxon>Strisores</taxon>
        <taxon>Apodiformes</taxon>
        <taxon>Trochilidae</taxon>
        <taxon>Calypte</taxon>
    </lineage>
</organism>
<reference evidence="2 3" key="1">
    <citation type="submission" date="2014-04" db="EMBL/GenBank/DDBJ databases">
        <title>Genome evolution of avian class.</title>
        <authorList>
            <person name="Zhang G."/>
            <person name="Li C."/>
        </authorList>
    </citation>
    <scope>NUCLEOTIDE SEQUENCE [LARGE SCALE GENOMIC DNA]</scope>
    <source>
        <strain evidence="2">BGI_N300</strain>
    </source>
</reference>
<dbReference type="InterPro" id="IPR016064">
    <property type="entry name" value="NAD/diacylglycerol_kinase_sf"/>
</dbReference>
<keyword evidence="3" id="KW-1185">Reference proteome</keyword>
<dbReference type="InterPro" id="IPR050187">
    <property type="entry name" value="Lipid_Phosphate_FormReg"/>
</dbReference>
<feature type="non-terminal residue" evidence="2">
    <location>
        <position position="1"/>
    </location>
</feature>
<dbReference type="Pfam" id="PF19280">
    <property type="entry name" value="CERK_C"/>
    <property type="match status" value="1"/>
</dbReference>